<protein>
    <submittedName>
        <fullName evidence="1">Uncharacterized protein</fullName>
    </submittedName>
</protein>
<accession>A0A0L0CNQ9</accession>
<evidence type="ECO:0000313" key="1">
    <source>
        <dbReference type="EMBL" id="KNC33891.1"/>
    </source>
</evidence>
<keyword evidence="2" id="KW-1185">Reference proteome</keyword>
<sequence>MTSHRKTGTRQVLYLTGDNFLGGEPFNEGPSSRCYVPCTADEPEIEFAVPSLAGGDVAMVPEIWFAVPLLTTGTGLTALAVPKTGELAEFSSVRAWAAFEGVLSVGILWPGVAAKLARLSVVFDSPRPEIAAAGIGSPEITTKAPNVEKQTLVDLTDVQMDRSNRIKKNGPVLPGALSVTKRENHPADPRDLFLVSARPSGMGDPIQYGLHGSTHLNLRIASR</sequence>
<reference evidence="1 2" key="1">
    <citation type="journal article" date="2015" name="Nat. Commun.">
        <title>Lucilia cuprina genome unlocks parasitic fly biology to underpin future interventions.</title>
        <authorList>
            <person name="Anstead C.A."/>
            <person name="Korhonen P.K."/>
            <person name="Young N.D."/>
            <person name="Hall R.S."/>
            <person name="Jex A.R."/>
            <person name="Murali S.C."/>
            <person name="Hughes D.S."/>
            <person name="Lee S.F."/>
            <person name="Perry T."/>
            <person name="Stroehlein A.J."/>
            <person name="Ansell B.R."/>
            <person name="Breugelmans B."/>
            <person name="Hofmann A."/>
            <person name="Qu J."/>
            <person name="Dugan S."/>
            <person name="Lee S.L."/>
            <person name="Chao H."/>
            <person name="Dinh H."/>
            <person name="Han Y."/>
            <person name="Doddapaneni H.V."/>
            <person name="Worley K.C."/>
            <person name="Muzny D.M."/>
            <person name="Ioannidis P."/>
            <person name="Waterhouse R.M."/>
            <person name="Zdobnov E.M."/>
            <person name="James P.J."/>
            <person name="Bagnall N.H."/>
            <person name="Kotze A.C."/>
            <person name="Gibbs R.A."/>
            <person name="Richards S."/>
            <person name="Batterham P."/>
            <person name="Gasser R.B."/>
        </authorList>
    </citation>
    <scope>NUCLEOTIDE SEQUENCE [LARGE SCALE GENOMIC DNA]</scope>
    <source>
        <strain evidence="1 2">LS</strain>
        <tissue evidence="1">Full body</tissue>
    </source>
</reference>
<dbReference type="Proteomes" id="UP000037069">
    <property type="component" value="Unassembled WGS sequence"/>
</dbReference>
<proteinExistence type="predicted"/>
<dbReference type="EMBL" id="JRES01000138">
    <property type="protein sequence ID" value="KNC33891.1"/>
    <property type="molecule type" value="Genomic_DNA"/>
</dbReference>
<comment type="caution">
    <text evidence="1">The sequence shown here is derived from an EMBL/GenBank/DDBJ whole genome shotgun (WGS) entry which is preliminary data.</text>
</comment>
<organism evidence="1 2">
    <name type="scientific">Lucilia cuprina</name>
    <name type="common">Green bottle fly</name>
    <name type="synonym">Australian sheep blowfly</name>
    <dbReference type="NCBI Taxonomy" id="7375"/>
    <lineage>
        <taxon>Eukaryota</taxon>
        <taxon>Metazoa</taxon>
        <taxon>Ecdysozoa</taxon>
        <taxon>Arthropoda</taxon>
        <taxon>Hexapoda</taxon>
        <taxon>Insecta</taxon>
        <taxon>Pterygota</taxon>
        <taxon>Neoptera</taxon>
        <taxon>Endopterygota</taxon>
        <taxon>Diptera</taxon>
        <taxon>Brachycera</taxon>
        <taxon>Muscomorpha</taxon>
        <taxon>Oestroidea</taxon>
        <taxon>Calliphoridae</taxon>
        <taxon>Luciliinae</taxon>
        <taxon>Lucilia</taxon>
    </lineage>
</organism>
<name>A0A0L0CNQ9_LUCCU</name>
<dbReference type="AlphaFoldDB" id="A0A0L0CNQ9"/>
<evidence type="ECO:0000313" key="2">
    <source>
        <dbReference type="Proteomes" id="UP000037069"/>
    </source>
</evidence>
<gene>
    <name evidence="1" type="ORF">FF38_14254</name>
</gene>